<feature type="compositionally biased region" description="Basic residues" evidence="1">
    <location>
        <begin position="14"/>
        <end position="28"/>
    </location>
</feature>
<evidence type="ECO:0000256" key="1">
    <source>
        <dbReference type="SAM" id="MobiDB-lite"/>
    </source>
</evidence>
<organism evidence="2 3">
    <name type="scientific">Romanomermis culicivorax</name>
    <name type="common">Nematode worm</name>
    <dbReference type="NCBI Taxonomy" id="13658"/>
    <lineage>
        <taxon>Eukaryota</taxon>
        <taxon>Metazoa</taxon>
        <taxon>Ecdysozoa</taxon>
        <taxon>Nematoda</taxon>
        <taxon>Enoplea</taxon>
        <taxon>Dorylaimia</taxon>
        <taxon>Mermithida</taxon>
        <taxon>Mermithoidea</taxon>
        <taxon>Mermithidae</taxon>
        <taxon>Romanomermis</taxon>
    </lineage>
</organism>
<sequence>MFRDSGHRDNQIKRLGRRKLAQKANRAKKREEEDVIEISDNKGEKTESTMSTESNFVGSTTLLTQSTKSKMKTMPRSQMPGTTSSMSQVQLTVVTAKVPSKSTTSQGLKKMKMCNVLRIIVKIFRSQASIGQGKAMSGQP</sequence>
<feature type="compositionally biased region" description="Basic and acidic residues" evidence="1">
    <location>
        <begin position="1"/>
        <end position="12"/>
    </location>
</feature>
<evidence type="ECO:0000313" key="2">
    <source>
        <dbReference type="Proteomes" id="UP000887565"/>
    </source>
</evidence>
<accession>A0A915IR22</accession>
<name>A0A915IR22_ROMCU</name>
<feature type="compositionally biased region" description="Low complexity" evidence="1">
    <location>
        <begin position="59"/>
        <end position="74"/>
    </location>
</feature>
<feature type="compositionally biased region" description="Polar residues" evidence="1">
    <location>
        <begin position="48"/>
        <end position="58"/>
    </location>
</feature>
<feature type="compositionally biased region" description="Polar residues" evidence="1">
    <location>
        <begin position="75"/>
        <end position="88"/>
    </location>
</feature>
<feature type="region of interest" description="Disordered" evidence="1">
    <location>
        <begin position="1"/>
        <end position="88"/>
    </location>
</feature>
<dbReference type="WBParaSite" id="nRc.2.0.1.t16648-RA">
    <property type="protein sequence ID" value="nRc.2.0.1.t16648-RA"/>
    <property type="gene ID" value="nRc.2.0.1.g16648"/>
</dbReference>
<reference evidence="3" key="1">
    <citation type="submission" date="2022-11" db="UniProtKB">
        <authorList>
            <consortium name="WormBaseParasite"/>
        </authorList>
    </citation>
    <scope>IDENTIFICATION</scope>
</reference>
<proteinExistence type="predicted"/>
<dbReference type="Proteomes" id="UP000887565">
    <property type="component" value="Unplaced"/>
</dbReference>
<dbReference type="AlphaFoldDB" id="A0A915IR22"/>
<protein>
    <submittedName>
        <fullName evidence="3">Uncharacterized protein</fullName>
    </submittedName>
</protein>
<evidence type="ECO:0000313" key="3">
    <source>
        <dbReference type="WBParaSite" id="nRc.2.0.1.t16648-RA"/>
    </source>
</evidence>
<keyword evidence="2" id="KW-1185">Reference proteome</keyword>